<protein>
    <submittedName>
        <fullName evidence="7">5-aminovalerate transaminase</fullName>
    </submittedName>
</protein>
<dbReference type="AlphaFoldDB" id="A0A1N6Q2X7"/>
<gene>
    <name evidence="7" type="ORF">SAMN05421672_10339</name>
</gene>
<sequence length="426" mass="45008">MSKSNETLMQRRMAAVPRGVGQIHPIFAERAENATVWDVEGREYIDFAGGIAVLNTGHLHPKVVAAVQAQLGKLSHTCFQVLAYEPYVELCEKIAARVPGDFAKKTLLVTSGSEAVENAVKIARAATGRAGVIAFTSGYHGRTMMTLALTGKKVPYAAGMGLMPGGVFRAQYPCALHGVSVDDAIASIERIFKNDAEPRDIAAIVIEPVQGEGGFHVAPKDFLQRLRALCDQHGILLIADEVQTGAGRTGSFFAMEQLGVVPDLTTFAKSIAGGFPLSGVCGKAEVMDVIAPGGLGGTYAGSPIACAAALAVLEVFEEEQLLARSRALGEMMTARLRQLQGKHPVIAEVRGLGAMVAMELCEGGDPHKPAAELTGKIVARAREKGLILLSCGSYGNVIRILVPLTVPDEQLQRGLAILAECFAELA</sequence>
<comment type="similarity">
    <text evidence="2 6">Belongs to the class-III pyridoxal-phosphate-dependent aminotransferase family.</text>
</comment>
<evidence type="ECO:0000256" key="1">
    <source>
        <dbReference type="ARBA" id="ARBA00001933"/>
    </source>
</evidence>
<dbReference type="EMBL" id="FTMC01000003">
    <property type="protein sequence ID" value="SIQ10829.1"/>
    <property type="molecule type" value="Genomic_DNA"/>
</dbReference>
<dbReference type="CDD" id="cd00610">
    <property type="entry name" value="OAT_like"/>
    <property type="match status" value="1"/>
</dbReference>
<evidence type="ECO:0000256" key="4">
    <source>
        <dbReference type="ARBA" id="ARBA00022679"/>
    </source>
</evidence>
<dbReference type="Proteomes" id="UP000186079">
    <property type="component" value="Unassembled WGS sequence"/>
</dbReference>
<accession>A0A1N6Q2X7</accession>
<keyword evidence="4" id="KW-0808">Transferase</keyword>
<keyword evidence="5 6" id="KW-0663">Pyridoxal phosphate</keyword>
<dbReference type="InterPro" id="IPR015422">
    <property type="entry name" value="PyrdxlP-dep_Trfase_small"/>
</dbReference>
<dbReference type="InterPro" id="IPR049704">
    <property type="entry name" value="Aminotrans_3_PPA_site"/>
</dbReference>
<dbReference type="SUPFAM" id="SSF53383">
    <property type="entry name" value="PLP-dependent transferases"/>
    <property type="match status" value="1"/>
</dbReference>
<proteinExistence type="inferred from homology"/>
<dbReference type="Pfam" id="PF00202">
    <property type="entry name" value="Aminotran_3"/>
    <property type="match status" value="1"/>
</dbReference>
<dbReference type="RefSeq" id="WP_039561188.1">
    <property type="nucleotide sequence ID" value="NZ_FTMC01000003.1"/>
</dbReference>
<dbReference type="InterPro" id="IPR015421">
    <property type="entry name" value="PyrdxlP-dep_Trfase_major"/>
</dbReference>
<dbReference type="Gene3D" id="3.40.640.10">
    <property type="entry name" value="Type I PLP-dependent aspartate aminotransferase-like (Major domain)"/>
    <property type="match status" value="1"/>
</dbReference>
<dbReference type="Gene3D" id="3.90.1150.10">
    <property type="entry name" value="Aspartate Aminotransferase, domain 1"/>
    <property type="match status" value="1"/>
</dbReference>
<dbReference type="PANTHER" id="PTHR11986">
    <property type="entry name" value="AMINOTRANSFERASE CLASS III"/>
    <property type="match status" value="1"/>
</dbReference>
<evidence type="ECO:0000256" key="6">
    <source>
        <dbReference type="RuleBase" id="RU003560"/>
    </source>
</evidence>
<comment type="cofactor">
    <cofactor evidence="1">
        <name>pyridoxal 5'-phosphate</name>
        <dbReference type="ChEBI" id="CHEBI:597326"/>
    </cofactor>
</comment>
<evidence type="ECO:0000256" key="2">
    <source>
        <dbReference type="ARBA" id="ARBA00008954"/>
    </source>
</evidence>
<evidence type="ECO:0000313" key="8">
    <source>
        <dbReference type="Proteomes" id="UP000186079"/>
    </source>
</evidence>
<dbReference type="PANTHER" id="PTHR11986:SF58">
    <property type="entry name" value="LEUCINE_METHIONINE RACEMASE"/>
    <property type="match status" value="1"/>
</dbReference>
<dbReference type="InterPro" id="IPR005814">
    <property type="entry name" value="Aminotrans_3"/>
</dbReference>
<dbReference type="NCBIfam" id="NF005985">
    <property type="entry name" value="PRK08088.1"/>
    <property type="match status" value="1"/>
</dbReference>
<evidence type="ECO:0000256" key="5">
    <source>
        <dbReference type="ARBA" id="ARBA00022898"/>
    </source>
</evidence>
<dbReference type="InterPro" id="IPR050103">
    <property type="entry name" value="Class-III_PLP-dep_AT"/>
</dbReference>
<dbReference type="FunFam" id="3.40.640.10:FF:000013">
    <property type="entry name" value="4-aminobutyrate aminotransferase"/>
    <property type="match status" value="1"/>
</dbReference>
<dbReference type="InterPro" id="IPR004632">
    <property type="entry name" value="4NH2But_aminotransferase_bac"/>
</dbReference>
<dbReference type="GO" id="GO:0042802">
    <property type="term" value="F:identical protein binding"/>
    <property type="evidence" value="ECO:0007669"/>
    <property type="project" value="TreeGrafter"/>
</dbReference>
<evidence type="ECO:0000313" key="7">
    <source>
        <dbReference type="EMBL" id="SIQ10829.1"/>
    </source>
</evidence>
<dbReference type="GO" id="GO:0009448">
    <property type="term" value="P:gamma-aminobutyric acid metabolic process"/>
    <property type="evidence" value="ECO:0007669"/>
    <property type="project" value="InterPro"/>
</dbReference>
<dbReference type="PIRSF" id="PIRSF000521">
    <property type="entry name" value="Transaminase_4ab_Lys_Orn"/>
    <property type="match status" value="1"/>
</dbReference>
<evidence type="ECO:0000256" key="3">
    <source>
        <dbReference type="ARBA" id="ARBA00022576"/>
    </source>
</evidence>
<dbReference type="InterPro" id="IPR015424">
    <property type="entry name" value="PyrdxlP-dep_Trfase"/>
</dbReference>
<reference evidence="7 8" key="1">
    <citation type="submission" date="2017-01" db="EMBL/GenBank/DDBJ databases">
        <authorList>
            <person name="Mah S.A."/>
            <person name="Swanson W.J."/>
            <person name="Moy G.W."/>
            <person name="Vacquier V.D."/>
        </authorList>
    </citation>
    <scope>NUCLEOTIDE SEQUENCE [LARGE SCALE GENOMIC DNA]</scope>
    <source>
        <strain evidence="7 8">ATCC 29606</strain>
    </source>
</reference>
<dbReference type="NCBIfam" id="TIGR00700">
    <property type="entry name" value="GABAtrnsam"/>
    <property type="match status" value="1"/>
</dbReference>
<dbReference type="GO" id="GO:0030170">
    <property type="term" value="F:pyridoxal phosphate binding"/>
    <property type="evidence" value="ECO:0007669"/>
    <property type="project" value="InterPro"/>
</dbReference>
<name>A0A1N6Q2X7_9PSED</name>
<keyword evidence="3" id="KW-0032">Aminotransferase</keyword>
<dbReference type="GO" id="GO:0034386">
    <property type="term" value="F:4-aminobutyrate:2-oxoglutarate transaminase activity"/>
    <property type="evidence" value="ECO:0007669"/>
    <property type="project" value="InterPro"/>
</dbReference>
<dbReference type="PROSITE" id="PS00600">
    <property type="entry name" value="AA_TRANSFER_CLASS_3"/>
    <property type="match status" value="1"/>
</dbReference>
<organism evidence="7 8">
    <name type="scientific">Pseudomonas flexibilis</name>
    <dbReference type="NCBI Taxonomy" id="706570"/>
    <lineage>
        <taxon>Bacteria</taxon>
        <taxon>Pseudomonadati</taxon>
        <taxon>Pseudomonadota</taxon>
        <taxon>Gammaproteobacteria</taxon>
        <taxon>Pseudomonadales</taxon>
        <taxon>Pseudomonadaceae</taxon>
        <taxon>Pseudomonas</taxon>
    </lineage>
</organism>